<evidence type="ECO:0000259" key="2">
    <source>
        <dbReference type="SMART" id="SM00343"/>
    </source>
</evidence>
<evidence type="ECO:0000256" key="1">
    <source>
        <dbReference type="SAM" id="MobiDB-lite"/>
    </source>
</evidence>
<protein>
    <submittedName>
        <fullName evidence="4">Uncharacterized protein LOC110769577</fullName>
    </submittedName>
</protein>
<feature type="domain" description="CCHC-type" evidence="2">
    <location>
        <begin position="51"/>
        <end position="67"/>
    </location>
</feature>
<dbReference type="InterPro" id="IPR036875">
    <property type="entry name" value="Znf_CCHC_sf"/>
</dbReference>
<dbReference type="Gene3D" id="4.10.60.10">
    <property type="entry name" value="Zinc finger, CCHC-type"/>
    <property type="match status" value="1"/>
</dbReference>
<feature type="compositionally biased region" description="Polar residues" evidence="1">
    <location>
        <begin position="1"/>
        <end position="12"/>
    </location>
</feature>
<dbReference type="GO" id="GO:0008270">
    <property type="term" value="F:zinc ion binding"/>
    <property type="evidence" value="ECO:0007669"/>
    <property type="project" value="InterPro"/>
</dbReference>
<evidence type="ECO:0000313" key="4">
    <source>
        <dbReference type="RefSeq" id="XP_021829277.1"/>
    </source>
</evidence>
<sequence>MFNNGGYSSNRGSHFKGRGRGRGSYQSGPRPYQVQPTSSPGILGPGTDIPTCQICSKKGHVAVDCYQRHNQPSTHTSSVQCQICWKFGHSAIQCYHRGNFSYQGKPPSTNLSARHANFPSSTPHEQFWVADTSSTTHMTSDLAQLSLATILSQDLILLPLQGVQDKITGNVLLKGLCRAGLYPIPFSISSIPPPRLPQASSFPKNQFCYLGQQVKTSL</sequence>
<dbReference type="SUPFAM" id="SSF57756">
    <property type="entry name" value="Retrovirus zinc finger-like domains"/>
    <property type="match status" value="1"/>
</dbReference>
<reference evidence="4" key="1">
    <citation type="submission" date="2025-08" db="UniProtKB">
        <authorList>
            <consortium name="RefSeq"/>
        </authorList>
    </citation>
    <scope>IDENTIFICATION</scope>
</reference>
<proteinExistence type="predicted"/>
<keyword evidence="3" id="KW-1185">Reference proteome</keyword>
<dbReference type="SMART" id="SM00343">
    <property type="entry name" value="ZnF_C2HC"/>
    <property type="match status" value="2"/>
</dbReference>
<dbReference type="AlphaFoldDB" id="A0A6P5TQ58"/>
<dbReference type="Proteomes" id="UP000515124">
    <property type="component" value="Unplaced"/>
</dbReference>
<gene>
    <name evidence="4" type="primary">LOC110769577</name>
</gene>
<feature type="domain" description="CCHC-type" evidence="2">
    <location>
        <begin position="80"/>
        <end position="96"/>
    </location>
</feature>
<dbReference type="RefSeq" id="XP_021829277.1">
    <property type="nucleotide sequence ID" value="XM_021973585.1"/>
</dbReference>
<dbReference type="InterPro" id="IPR001878">
    <property type="entry name" value="Znf_CCHC"/>
</dbReference>
<feature type="region of interest" description="Disordered" evidence="1">
    <location>
        <begin position="1"/>
        <end position="44"/>
    </location>
</feature>
<name>A0A6P5TQ58_PRUAV</name>
<evidence type="ECO:0000313" key="3">
    <source>
        <dbReference type="Proteomes" id="UP000515124"/>
    </source>
</evidence>
<dbReference type="GO" id="GO:0003676">
    <property type="term" value="F:nucleic acid binding"/>
    <property type="evidence" value="ECO:0007669"/>
    <property type="project" value="InterPro"/>
</dbReference>
<dbReference type="GeneID" id="110769577"/>
<accession>A0A6P5TQ58</accession>
<dbReference type="KEGG" id="pavi:110769577"/>
<organism evidence="3 4">
    <name type="scientific">Prunus avium</name>
    <name type="common">Cherry</name>
    <name type="synonym">Cerasus avium</name>
    <dbReference type="NCBI Taxonomy" id="42229"/>
    <lineage>
        <taxon>Eukaryota</taxon>
        <taxon>Viridiplantae</taxon>
        <taxon>Streptophyta</taxon>
        <taxon>Embryophyta</taxon>
        <taxon>Tracheophyta</taxon>
        <taxon>Spermatophyta</taxon>
        <taxon>Magnoliopsida</taxon>
        <taxon>eudicotyledons</taxon>
        <taxon>Gunneridae</taxon>
        <taxon>Pentapetalae</taxon>
        <taxon>rosids</taxon>
        <taxon>fabids</taxon>
        <taxon>Rosales</taxon>
        <taxon>Rosaceae</taxon>
        <taxon>Amygdaloideae</taxon>
        <taxon>Amygdaleae</taxon>
        <taxon>Prunus</taxon>
    </lineage>
</organism>